<feature type="region of interest" description="Disordered" evidence="1">
    <location>
        <begin position="163"/>
        <end position="183"/>
    </location>
</feature>
<keyword evidence="2" id="KW-1185">Reference proteome</keyword>
<protein>
    <submittedName>
        <fullName evidence="3">Uncharacterized protein LOC109002940</fullName>
    </submittedName>
</protein>
<dbReference type="OrthoDB" id="1925139at2759"/>
<proteinExistence type="predicted"/>
<evidence type="ECO:0000256" key="1">
    <source>
        <dbReference type="SAM" id="MobiDB-lite"/>
    </source>
</evidence>
<dbReference type="PANTHER" id="PTHR34555:SF7">
    <property type="entry name" value="DUF3741 DOMAIN-CONTAINING PROTEIN"/>
    <property type="match status" value="1"/>
</dbReference>
<feature type="compositionally biased region" description="Basic and acidic residues" evidence="1">
    <location>
        <begin position="1"/>
        <end position="15"/>
    </location>
</feature>
<dbReference type="GeneID" id="109002940"/>
<name>A0A2I4FXP2_JUGRE</name>
<organism evidence="2 3">
    <name type="scientific">Juglans regia</name>
    <name type="common">English walnut</name>
    <dbReference type="NCBI Taxonomy" id="51240"/>
    <lineage>
        <taxon>Eukaryota</taxon>
        <taxon>Viridiplantae</taxon>
        <taxon>Streptophyta</taxon>
        <taxon>Embryophyta</taxon>
        <taxon>Tracheophyta</taxon>
        <taxon>Spermatophyta</taxon>
        <taxon>Magnoliopsida</taxon>
        <taxon>eudicotyledons</taxon>
        <taxon>Gunneridae</taxon>
        <taxon>Pentapetalae</taxon>
        <taxon>rosids</taxon>
        <taxon>fabids</taxon>
        <taxon>Fagales</taxon>
        <taxon>Juglandaceae</taxon>
        <taxon>Juglans</taxon>
    </lineage>
</organism>
<dbReference type="KEGG" id="jre:109002940"/>
<evidence type="ECO:0000313" key="3">
    <source>
        <dbReference type="RefSeq" id="XP_018836412.1"/>
    </source>
</evidence>
<dbReference type="AlphaFoldDB" id="A0A2I4FXP2"/>
<dbReference type="Gramene" id="Jr11_18680_p1">
    <property type="protein sequence ID" value="cds.Jr11_18680_p1"/>
    <property type="gene ID" value="Jr11_18680"/>
</dbReference>
<feature type="region of interest" description="Disordered" evidence="1">
    <location>
        <begin position="1"/>
        <end position="35"/>
    </location>
</feature>
<sequence length="183" mass="20823">MPVRKTDFLKSRKDFPSQLELPQQHPDEQEKNTSCVSASASIPIASLITVLPGRPPVSIFLKEPGNCCPAAESNHLRFTSEHGIPHSADSRGNTDNERKEQLLYIQKLLNLHEEYDKRDNIQMFCHLSSVELSRYAVDLEKRSIQLSIEEVKEIRRMNALNIFGKSSPTSHPSPTFQQVQTKR</sequence>
<accession>A0A2I4FXP2</accession>
<feature type="compositionally biased region" description="Polar residues" evidence="1">
    <location>
        <begin position="164"/>
        <end position="183"/>
    </location>
</feature>
<dbReference type="PANTHER" id="PTHR34555">
    <property type="entry name" value="INTEGRAL MEMBRANE HEMOLYSIN-III-LIKE PROTEIN"/>
    <property type="match status" value="1"/>
</dbReference>
<dbReference type="Proteomes" id="UP000235220">
    <property type="component" value="Chromosome 11"/>
</dbReference>
<reference evidence="3" key="1">
    <citation type="submission" date="2025-08" db="UniProtKB">
        <authorList>
            <consortium name="RefSeq"/>
        </authorList>
    </citation>
    <scope>IDENTIFICATION</scope>
    <source>
        <tissue evidence="3">Leaves</tissue>
    </source>
</reference>
<dbReference type="RefSeq" id="XP_018836412.1">
    <property type="nucleotide sequence ID" value="XM_018980867.2"/>
</dbReference>
<evidence type="ECO:0000313" key="2">
    <source>
        <dbReference type="Proteomes" id="UP000235220"/>
    </source>
</evidence>
<gene>
    <name evidence="3" type="primary">LOC109002940</name>
</gene>
<dbReference type="STRING" id="51240.A0A2I4FXP2"/>